<dbReference type="Proteomes" id="UP001447857">
    <property type="component" value="Chromosome"/>
</dbReference>
<dbReference type="EMBL" id="CP147988">
    <property type="protein sequence ID" value="WXK49479.1"/>
    <property type="molecule type" value="Genomic_DNA"/>
</dbReference>
<organism evidence="2 3">
    <name type="scientific">Flavobacterium ginsenosidimutans</name>
    <dbReference type="NCBI Taxonomy" id="687844"/>
    <lineage>
        <taxon>Bacteria</taxon>
        <taxon>Pseudomonadati</taxon>
        <taxon>Bacteroidota</taxon>
        <taxon>Flavobacteriia</taxon>
        <taxon>Flavobacteriales</taxon>
        <taxon>Flavobacteriaceae</taxon>
        <taxon>Flavobacterium</taxon>
    </lineage>
</organism>
<feature type="transmembrane region" description="Helical" evidence="1">
    <location>
        <begin position="6"/>
        <end position="24"/>
    </location>
</feature>
<accession>A0ABZ2Q574</accession>
<keyword evidence="1" id="KW-1133">Transmembrane helix</keyword>
<proteinExistence type="predicted"/>
<dbReference type="RefSeq" id="WP_111285226.1">
    <property type="nucleotide sequence ID" value="NZ_CP147988.1"/>
</dbReference>
<evidence type="ECO:0000313" key="2">
    <source>
        <dbReference type="EMBL" id="WXK49479.1"/>
    </source>
</evidence>
<evidence type="ECO:0000256" key="1">
    <source>
        <dbReference type="SAM" id="Phobius"/>
    </source>
</evidence>
<sequence length="67" mass="7828">MNTFNEFVPTILGVLFLVVIWFVIRRILGSVSDKINNSEAYKEDTLKVLEEIRDELKELNRNNSKQS</sequence>
<keyword evidence="3" id="KW-1185">Reference proteome</keyword>
<keyword evidence="1" id="KW-0472">Membrane</keyword>
<reference evidence="2 3" key="1">
    <citation type="submission" date="2024-02" db="EMBL/GenBank/DDBJ databases">
        <title>complete genome of Flavobacterium ginsenosidimutans Str. YTB16.</title>
        <authorList>
            <person name="Wang Q."/>
        </authorList>
    </citation>
    <scope>NUCLEOTIDE SEQUENCE [LARGE SCALE GENOMIC DNA]</scope>
    <source>
        <strain evidence="2 3">YTB16</strain>
    </source>
</reference>
<evidence type="ECO:0000313" key="3">
    <source>
        <dbReference type="Proteomes" id="UP001447857"/>
    </source>
</evidence>
<protein>
    <submittedName>
        <fullName evidence="2">Uncharacterized protein</fullName>
    </submittedName>
</protein>
<gene>
    <name evidence="2" type="ORF">V6624_20875</name>
</gene>
<name>A0ABZ2Q574_9FLAO</name>
<keyword evidence="1" id="KW-0812">Transmembrane</keyword>